<dbReference type="Proteomes" id="UP000317839">
    <property type="component" value="Unassembled WGS sequence"/>
</dbReference>
<feature type="signal peptide" evidence="1">
    <location>
        <begin position="1"/>
        <end position="20"/>
    </location>
</feature>
<sequence length="124" mass="13870">MNKHLLIVLIMLTSSGVSYSSNVLKDPTIQRGDFTTEERDKIIQQVNSLGTKESVCVRQFYRSYQKSLFDYCEANGNGSSVGGDCEHIAYAWSLHSAVTVQAFRHCDIELNQSLKKDDKSKSAS</sequence>
<dbReference type="AlphaFoldDB" id="A0A545TA68"/>
<evidence type="ECO:0000313" key="2">
    <source>
        <dbReference type="EMBL" id="TQV74110.1"/>
    </source>
</evidence>
<accession>A0A545TA68</accession>
<proteinExistence type="predicted"/>
<organism evidence="2 3">
    <name type="scientific">Aliikangiella marina</name>
    <dbReference type="NCBI Taxonomy" id="1712262"/>
    <lineage>
        <taxon>Bacteria</taxon>
        <taxon>Pseudomonadati</taxon>
        <taxon>Pseudomonadota</taxon>
        <taxon>Gammaproteobacteria</taxon>
        <taxon>Oceanospirillales</taxon>
        <taxon>Pleioneaceae</taxon>
        <taxon>Aliikangiella</taxon>
    </lineage>
</organism>
<keyword evidence="3" id="KW-1185">Reference proteome</keyword>
<reference evidence="2 3" key="1">
    <citation type="submission" date="2019-06" db="EMBL/GenBank/DDBJ databases">
        <title>Draft genome of Aliikangiella marina GYP-15.</title>
        <authorList>
            <person name="Wang G."/>
        </authorList>
    </citation>
    <scope>NUCLEOTIDE SEQUENCE [LARGE SCALE GENOMIC DNA]</scope>
    <source>
        <strain evidence="2 3">GYP-15</strain>
    </source>
</reference>
<comment type="caution">
    <text evidence="2">The sequence shown here is derived from an EMBL/GenBank/DDBJ whole genome shotgun (WGS) entry which is preliminary data.</text>
</comment>
<gene>
    <name evidence="2" type="ORF">FLL45_14735</name>
</gene>
<dbReference type="RefSeq" id="WP_142942818.1">
    <property type="nucleotide sequence ID" value="NZ_VIKR01000003.1"/>
</dbReference>
<evidence type="ECO:0008006" key="4">
    <source>
        <dbReference type="Google" id="ProtNLM"/>
    </source>
</evidence>
<keyword evidence="1" id="KW-0732">Signal</keyword>
<feature type="chain" id="PRO_5022233584" description="DUF1311 domain-containing protein" evidence="1">
    <location>
        <begin position="21"/>
        <end position="124"/>
    </location>
</feature>
<dbReference type="EMBL" id="VIKR01000003">
    <property type="protein sequence ID" value="TQV74110.1"/>
    <property type="molecule type" value="Genomic_DNA"/>
</dbReference>
<protein>
    <recommendedName>
        <fullName evidence="4">DUF1311 domain-containing protein</fullName>
    </recommendedName>
</protein>
<evidence type="ECO:0000256" key="1">
    <source>
        <dbReference type="SAM" id="SignalP"/>
    </source>
</evidence>
<name>A0A545TA68_9GAMM</name>
<evidence type="ECO:0000313" key="3">
    <source>
        <dbReference type="Proteomes" id="UP000317839"/>
    </source>
</evidence>